<dbReference type="InterPro" id="IPR038056">
    <property type="entry name" value="YjbR-like_sf"/>
</dbReference>
<evidence type="ECO:0000313" key="1">
    <source>
        <dbReference type="EMBL" id="MBO0354874.1"/>
    </source>
</evidence>
<sequence length="119" mass="13750">MNVEELRELCLNKKGVTEAFPFDENTLVFKVMGKMFALVPLERLPTQCNLKCDPERAVELREEYDGVIMPGYHMSKTHWNTLFLEELPPKLIKDLVDHSYELVVSGLTKKLQQELNNLG</sequence>
<dbReference type="Gene3D" id="3.90.1150.30">
    <property type="match status" value="1"/>
</dbReference>
<dbReference type="PANTHER" id="PTHR35145:SF1">
    <property type="entry name" value="CYTOPLASMIC PROTEIN"/>
    <property type="match status" value="1"/>
</dbReference>
<dbReference type="GO" id="GO:0003677">
    <property type="term" value="F:DNA binding"/>
    <property type="evidence" value="ECO:0007669"/>
    <property type="project" value="UniProtKB-KW"/>
</dbReference>
<dbReference type="Pfam" id="PF04237">
    <property type="entry name" value="YjbR"/>
    <property type="match status" value="1"/>
</dbReference>
<reference evidence="1 2" key="1">
    <citation type="submission" date="2021-03" db="EMBL/GenBank/DDBJ databases">
        <title>Muricauda lutimaris sp. nov. and Muricauda ruestringensis sp. nov, two marine members of the Flavobacteriaceae isolated from deep sea sediments of Western Pacific.</title>
        <authorList>
            <person name="Zhao S."/>
            <person name="Liu R."/>
        </authorList>
    </citation>
    <scope>NUCLEOTIDE SEQUENCE [LARGE SCALE GENOMIC DNA]</scope>
    <source>
        <strain evidence="1 2">BC31-1-A7</strain>
    </source>
</reference>
<evidence type="ECO:0000313" key="2">
    <source>
        <dbReference type="Proteomes" id="UP000664044"/>
    </source>
</evidence>
<dbReference type="InterPro" id="IPR058532">
    <property type="entry name" value="YjbR/MT2646/Rv2570-like"/>
</dbReference>
<keyword evidence="2" id="KW-1185">Reference proteome</keyword>
<dbReference type="InterPro" id="IPR007351">
    <property type="entry name" value="YjbR"/>
</dbReference>
<organism evidence="1 2">
    <name type="scientific">Flagellimonas aurea</name>
    <dbReference type="NCBI Taxonomy" id="2915619"/>
    <lineage>
        <taxon>Bacteria</taxon>
        <taxon>Pseudomonadati</taxon>
        <taxon>Bacteroidota</taxon>
        <taxon>Flavobacteriia</taxon>
        <taxon>Flavobacteriales</taxon>
        <taxon>Flavobacteriaceae</taxon>
        <taxon>Flagellimonas</taxon>
    </lineage>
</organism>
<dbReference type="EMBL" id="JAFLNL010000007">
    <property type="protein sequence ID" value="MBO0354874.1"/>
    <property type="molecule type" value="Genomic_DNA"/>
</dbReference>
<proteinExistence type="predicted"/>
<dbReference type="PANTHER" id="PTHR35145">
    <property type="entry name" value="CYTOPLASMIC PROTEIN-RELATED"/>
    <property type="match status" value="1"/>
</dbReference>
<keyword evidence="1" id="KW-0238">DNA-binding</keyword>
<dbReference type="RefSeq" id="WP_207034480.1">
    <property type="nucleotide sequence ID" value="NZ_JAFLNL010000007.1"/>
</dbReference>
<gene>
    <name evidence="1" type="ORF">J0656_12690</name>
</gene>
<dbReference type="SUPFAM" id="SSF142906">
    <property type="entry name" value="YjbR-like"/>
    <property type="match status" value="1"/>
</dbReference>
<protein>
    <submittedName>
        <fullName evidence="1">MmcQ/YjbR family DNA-binding protein</fullName>
    </submittedName>
</protein>
<accession>A0ABS3G618</accession>
<name>A0ABS3G618_9FLAO</name>
<comment type="caution">
    <text evidence="1">The sequence shown here is derived from an EMBL/GenBank/DDBJ whole genome shotgun (WGS) entry which is preliminary data.</text>
</comment>
<dbReference type="Proteomes" id="UP000664044">
    <property type="component" value="Unassembled WGS sequence"/>
</dbReference>